<feature type="domain" description="AAA+ ATPase" evidence="6">
    <location>
        <begin position="181"/>
        <end position="365"/>
    </location>
</feature>
<dbReference type="SUPFAM" id="SSF52540">
    <property type="entry name" value="P-loop containing nucleoside triphosphate hydrolases"/>
    <property type="match status" value="1"/>
</dbReference>
<keyword evidence="8" id="KW-1185">Reference proteome</keyword>
<keyword evidence="2" id="KW-0547">Nucleotide-binding</keyword>
<feature type="region of interest" description="Disordered" evidence="5">
    <location>
        <begin position="283"/>
        <end position="309"/>
    </location>
</feature>
<dbReference type="PRINTS" id="PR00364">
    <property type="entry name" value="DISEASERSIST"/>
</dbReference>
<dbReference type="SUPFAM" id="SSF52047">
    <property type="entry name" value="RNI-like"/>
    <property type="match status" value="6"/>
</dbReference>
<evidence type="ECO:0000256" key="2">
    <source>
        <dbReference type="ARBA" id="ARBA00022741"/>
    </source>
</evidence>
<dbReference type="InterPro" id="IPR050905">
    <property type="entry name" value="Plant_NBS-LRR"/>
</dbReference>
<dbReference type="InterPro" id="IPR003593">
    <property type="entry name" value="AAA+_ATPase"/>
</dbReference>
<comment type="caution">
    <text evidence="7">The sequence shown here is derived from an EMBL/GenBank/DDBJ whole genome shotgun (WGS) entry which is preliminary data.</text>
</comment>
<feature type="compositionally biased region" description="Basic and acidic residues" evidence="5">
    <location>
        <begin position="292"/>
        <end position="305"/>
    </location>
</feature>
<dbReference type="PANTHER" id="PTHR33463:SF196">
    <property type="entry name" value="NB-ARC DOMAIN DISEASE RESISTANCE PROTEIN"/>
    <property type="match status" value="1"/>
</dbReference>
<dbReference type="InterPro" id="IPR032675">
    <property type="entry name" value="LRR_dom_sf"/>
</dbReference>
<dbReference type="InterPro" id="IPR027417">
    <property type="entry name" value="P-loop_NTPase"/>
</dbReference>
<evidence type="ECO:0000256" key="1">
    <source>
        <dbReference type="ARBA" id="ARBA00008894"/>
    </source>
</evidence>
<dbReference type="InterPro" id="IPR002182">
    <property type="entry name" value="NB-ARC"/>
</dbReference>
<keyword evidence="3" id="KW-0611">Plant defense</keyword>
<comment type="similarity">
    <text evidence="1">Belongs to the disease resistance NB-LRR family.</text>
</comment>
<name>A0ABU6TN86_9FABA</name>
<organism evidence="7 8">
    <name type="scientific">Stylosanthes scabra</name>
    <dbReference type="NCBI Taxonomy" id="79078"/>
    <lineage>
        <taxon>Eukaryota</taxon>
        <taxon>Viridiplantae</taxon>
        <taxon>Streptophyta</taxon>
        <taxon>Embryophyta</taxon>
        <taxon>Tracheophyta</taxon>
        <taxon>Spermatophyta</taxon>
        <taxon>Magnoliopsida</taxon>
        <taxon>eudicotyledons</taxon>
        <taxon>Gunneridae</taxon>
        <taxon>Pentapetalae</taxon>
        <taxon>rosids</taxon>
        <taxon>fabids</taxon>
        <taxon>Fabales</taxon>
        <taxon>Fabaceae</taxon>
        <taxon>Papilionoideae</taxon>
        <taxon>50 kb inversion clade</taxon>
        <taxon>dalbergioids sensu lato</taxon>
        <taxon>Dalbergieae</taxon>
        <taxon>Pterocarpus clade</taxon>
        <taxon>Stylosanthes</taxon>
    </lineage>
</organism>
<evidence type="ECO:0000256" key="5">
    <source>
        <dbReference type="SAM" id="MobiDB-lite"/>
    </source>
</evidence>
<accession>A0ABU6TN86</accession>
<proteinExistence type="inferred from homology"/>
<dbReference type="Gene3D" id="1.10.8.430">
    <property type="entry name" value="Helical domain of apoptotic protease-activating factors"/>
    <property type="match status" value="1"/>
</dbReference>
<protein>
    <recommendedName>
        <fullName evidence="6">AAA+ ATPase domain-containing protein</fullName>
    </recommendedName>
</protein>
<dbReference type="InterPro" id="IPR057135">
    <property type="entry name" value="At4g27190-like_LRR"/>
</dbReference>
<keyword evidence="4" id="KW-0067">ATP-binding</keyword>
<reference evidence="7 8" key="1">
    <citation type="journal article" date="2023" name="Plants (Basel)">
        <title>Bridging the Gap: Combining Genomics and Transcriptomics Approaches to Understand Stylosanthes scabra, an Orphan Legume from the Brazilian Caatinga.</title>
        <authorList>
            <person name="Ferreira-Neto J.R.C."/>
            <person name="da Silva M.D."/>
            <person name="Binneck E."/>
            <person name="de Melo N.F."/>
            <person name="da Silva R.H."/>
            <person name="de Melo A.L.T.M."/>
            <person name="Pandolfi V."/>
            <person name="Bustamante F.O."/>
            <person name="Brasileiro-Vidal A.C."/>
            <person name="Benko-Iseppon A.M."/>
        </authorList>
    </citation>
    <scope>NUCLEOTIDE SEQUENCE [LARGE SCALE GENOMIC DNA]</scope>
    <source>
        <tissue evidence="7">Leaves</tissue>
    </source>
</reference>
<dbReference type="Gene3D" id="3.80.10.10">
    <property type="entry name" value="Ribonuclease Inhibitor"/>
    <property type="match status" value="11"/>
</dbReference>
<dbReference type="EMBL" id="JASCZI010091179">
    <property type="protein sequence ID" value="MED6149353.1"/>
    <property type="molecule type" value="Genomic_DNA"/>
</dbReference>
<evidence type="ECO:0000256" key="3">
    <source>
        <dbReference type="ARBA" id="ARBA00022821"/>
    </source>
</evidence>
<dbReference type="Gene3D" id="3.40.50.300">
    <property type="entry name" value="P-loop containing nucleotide triphosphate hydrolases"/>
    <property type="match status" value="1"/>
</dbReference>
<evidence type="ECO:0000313" key="8">
    <source>
        <dbReference type="Proteomes" id="UP001341840"/>
    </source>
</evidence>
<evidence type="ECO:0000256" key="4">
    <source>
        <dbReference type="ARBA" id="ARBA00022840"/>
    </source>
</evidence>
<dbReference type="PANTHER" id="PTHR33463">
    <property type="entry name" value="NB-ARC DOMAIN-CONTAINING PROTEIN-RELATED"/>
    <property type="match status" value="1"/>
</dbReference>
<dbReference type="SUPFAM" id="SSF52058">
    <property type="entry name" value="L domain-like"/>
    <property type="match status" value="2"/>
</dbReference>
<dbReference type="SMART" id="SM00382">
    <property type="entry name" value="AAA"/>
    <property type="match status" value="1"/>
</dbReference>
<gene>
    <name evidence="7" type="ORF">PIB30_061507</name>
</gene>
<dbReference type="Proteomes" id="UP001341840">
    <property type="component" value="Unassembled WGS sequence"/>
</dbReference>
<sequence length="3094" mass="354144">MANLLFKPIEKAIDLALEASIRQLDYIINYKDHEQELKQLIETLDVNKKTVDEQIQVAKDNAEEITPTTQDWLDKVTRKLEESKEFHDDEALVSKTSCFGGGCSSGALPFLWHRRQLGRKAKKMLAPAIKELNQETPHVSKISIRPAVTFADSNPSDGDYLEFESRKGIIEKIMEQLKDSTVRMVGLHGPSGVGKTSLVKQIAKQAEKSKLFDKVIMSIVKKDPDLQKVQQDIADGLRLTFGNEGENGRATLLRKRLKQENTLVILDDLWDELDLNKIGVPFDNEDASSHGTSKERNDSCRKMAGEEQTGGETDIISGKMMKNESSHGTTKGCKILVTSRYKEVLRNKMNVKEKLTSHVPELDVKDTLTLFMKVVGKPNENPKFKKETLHKYCAGLPMAVIIVGRSLMNKSESEWEGELERLKNQQESNEVQKYMQNHVKMGYDHLASEELKSIFLVCAQMCHQSLTIDLVKYCYGLGILKDIHTLSDARNSVSKSIKKLKDSGLLDSYSNDDFSMHDIIRDAALSIACKNHNVFILRNKTLDVWPDKKELKRCNGIHLYKSRIMVELPQILNAPQLKFFHIDSDDSSLAIPDRFFERMDELKVLVLSGVHLPNLPSSIKCLSNLRMLCLENCTLGNLTVINKLKNLRILSLSGSRIEDWPTELEGLCRLQLLDISDCSISRFSRPLSLLSFPTLEELHMRNSLAKMEVEGQINNSQISILSELKHLHQLNNIDVYVPADGFLPPDLFFHELNDYKIVIGDFETLSIGDFKMPNKYESSRSLALQLEPGMDIHSFKGIKLLFKGAVNLLLGELHGVQNAFYELNLSGFPDLKHLSIVNNKDIEYIVNSMELLQPHEAFPSLEFLSLFKLKKMKNICCSHITDSSFSRLKTIKVKMCPQLKSIFFFYIVKNLTSLETIDVSECDSLQAIVSEEGEGSSKVELHKLCFLTLQKLPSFASFYNNVNIPLEPQLMEKQARITDDTGIVPAEDEQNTNTSISLFDENVKFPKLESLKLFSVKIHRIWSDRISYDWFQNLIRLTLEDCNLPYLCSLSVARNLKKLKSISISNCSLMEKLFITENNNEHSKVRIFPELEEIQLSEMQMLKDIWPHEDEVSADSFSSLISVDISSCNKVDKIFPSHMKCCYLSLKSLKVYSCDWVEFIFEGPPPQQNNAKSALLEVIDLQNLPYLKQVWSVDPKGVVNFSNLQNIKISRCNTLNNVLPASIANKDLGKLESFSIKSCGNLEEIIACDGESETTNEALQLPEIVSMSFSGLPKILYFYKGRHVVKCPKLKKLTMTGCPNMEILTTENASEEERAFLSAEQVMSNLEHLNIDSKGVEWLMGNRSKYHINCLKQLYLNSWQRDEENLYSFLQTIPNLQILYLTSCSEIREFVPSENITLKQKLGTVLLLKEITLEWCSNMEDIGFERDHALQRSLHRLVVNCCDKMTSLVHSSVTFTHLTYLEVYYCDELKTLMTCSTAKSLVQLTTIKVSYCDQLNEIVTDDEGNDKEIKIVFAKLITIEFERLSNLTSFCSNQNCEFSMPLLEKLILKRCPKMKTFTAKLITTPKLPSVLVCKKYGEEDKEYWEGDLNGTIQMLDKVHLELSNHPELKQVWCDQTLERVNRFQNVKSLVVKGCGYLVHVIPSHLLHCFKNLENLKVSNCDGVQVIFNMESNSNKMTKAMAMSRLKTLSLENLPNLEHVWNNDPKGIIHFEALQDLSIDRCDSLEYVFPSSRAKDLAMLNNLSIKNCEKVVKIFGKDKTFPELEDTALTIVLDSLSSLYLMGVPLLKYFYPGQHKVQFPKLTKLNIEAYKWMILNCQEAEAVLDQQIPIPLKQVDMLFHSLEKLSFYMRGAMLTWKLKSRRLEFGESEERLEEVLFEEKPKAGYVEFLSHLKGLTLDSLYRLKSIGFENSWIHPILDNIQTLKVRWCYDIKNLVPSKVSFSSLTKLVVHYCRGLLYLFKSSTAKSLSQLKEIMISNCESMREIISKEDDESNESIIFEKLEVLLLHDLPMLRWFYSGKRTLCFPSLQQLSMFGELWKMTTFCPHIDINPDSVKLRSGRRYNGYGVQWENDVDATIRKINDKKIGLTESQYFQEMWRGSLQVPESCFSNLESLIMHQCDFLSEVIPANLLPFLNNMQKLEVQECRSVKTIFDVKCLKKDRTLLPIKFSLKELVLEKLPNLNSIWNEDPDGILHYQLLKQVRVDACKSLTSLFPKSVGKDLDELENLELKHCESLVEIIPGTEATAEETTRDSIIFRCLTSLTLLNLPRFNCFYCSFHCVRLKTLNGHDPQIENQVCFKEVTPKLINLSLGEKEAKMIGHEECEGSHFCNINVLDMQSLNVKLVSDELPYAFLQKASCIKSLEVSNSSIKEIFCSERPNLDIVQFLSQPKELKLTSLSKLTSIGFEHSWIREFSILNLTHLTVSKCDSMIYLFTSAAAKSLTQLKEMKISDCKSMQWIVSNEGEAAIHDDEIVFKQLQELQFRHLKNLRRFYNGVSTLSFPSLEKLEVFECDRMGTFCESTINTSKLSAVFFEYGDGTPLEADFNSTFRNAYKTKVAKFVREVKELKLSEQPRIHGIWNAPFRVPSLCFIRLKILIVEKCEFTSVVIPPHILGLLCKLEELVVRQCDSVKAIFEVTHEAKDAQINSLRSSLKKLTIEQLPNLEHVWDSDPTQHISCFQSFQQVYVHGCNNLESLFPASVAENLTKLEKLEVTNCDKLVEIVAKDEAAVEGAPKEFALQSMTSIKLWTLPELKCFYPALHKLECPKLEEVHLFHCDKLNTFECESQRSKPSQSDNQAIFLPEKVLPYLKFLALCKEEIMMMLNGQFHVNGLSKLEALQLQCFHDDSDTFPYELLQQLPSIEKLVVSCSSFKEIFCTERPSMDCVKEIVIPHIKWLELSTLSQLNSVGLEHSWMQHFSENLEKLQIDQCHCLSSIVPSKVSFSSLIELNISKCNGLLNLFTPSTSRTLHQLKNMSIENCESLEEIVSEEELEELSKFGEEEMIFKKLKTLSLRSLPNLGRFYNGNIALKFPSLVHLLLMDCNKMKSFCAGTVSVNRWMEVQFREEDTTQVPRYMREKHAFLVEGDLNLAVRNIFDKFY</sequence>
<dbReference type="Pfam" id="PF23247">
    <property type="entry name" value="LRR_RPS2"/>
    <property type="match status" value="9"/>
</dbReference>
<dbReference type="InterPro" id="IPR042197">
    <property type="entry name" value="Apaf_helical"/>
</dbReference>
<evidence type="ECO:0000313" key="7">
    <source>
        <dbReference type="EMBL" id="MED6149353.1"/>
    </source>
</evidence>
<evidence type="ECO:0000259" key="6">
    <source>
        <dbReference type="SMART" id="SM00382"/>
    </source>
</evidence>
<dbReference type="Pfam" id="PF00931">
    <property type="entry name" value="NB-ARC"/>
    <property type="match status" value="1"/>
</dbReference>